<dbReference type="Gene3D" id="2.120.10.80">
    <property type="entry name" value="Kelch-type beta propeller"/>
    <property type="match status" value="1"/>
</dbReference>
<dbReference type="AlphaFoldDB" id="A0A1I8FR36"/>
<evidence type="ECO:0000313" key="1">
    <source>
        <dbReference type="Proteomes" id="UP000095280"/>
    </source>
</evidence>
<dbReference type="WBParaSite" id="maker-unitig_45077-snap-gene-0.3-mRNA-1">
    <property type="protein sequence ID" value="maker-unitig_45077-snap-gene-0.3-mRNA-1"/>
    <property type="gene ID" value="maker-unitig_45077-snap-gene-0.3"/>
</dbReference>
<protein>
    <submittedName>
        <fullName evidence="2">RES domain-containing protein</fullName>
    </submittedName>
</protein>
<keyword evidence="1" id="KW-1185">Reference proteome</keyword>
<dbReference type="Proteomes" id="UP000095280">
    <property type="component" value="Unplaced"/>
</dbReference>
<dbReference type="SUPFAM" id="SSF117281">
    <property type="entry name" value="Kelch motif"/>
    <property type="match status" value="1"/>
</dbReference>
<accession>A0A1I8FR36</accession>
<evidence type="ECO:0000313" key="2">
    <source>
        <dbReference type="WBParaSite" id="maker-unitig_45077-snap-gene-0.3-mRNA-1"/>
    </source>
</evidence>
<proteinExistence type="predicted"/>
<name>A0A1I8FR36_9PLAT</name>
<sequence>MPKVSLLDWRRLDGICRYSVVRLRDHALLFSEATDLLRRNTVDKCCGMSTGTWYYCNKMKTPRADFSAFAYDGKIYCPGGRTTNGALTRAHGVVRADHEQLVPRESSASSLRRVCVHLPGAALHGDISWWRCPQSKRFISLLFNHIWRFGFLKSTNPYLDYEYLWQALPSGVGVPTSLGVRGHQLVFDSAFNRVYLSALASDRQGR</sequence>
<organism evidence="1 2">
    <name type="scientific">Macrostomum lignano</name>
    <dbReference type="NCBI Taxonomy" id="282301"/>
    <lineage>
        <taxon>Eukaryota</taxon>
        <taxon>Metazoa</taxon>
        <taxon>Spiralia</taxon>
        <taxon>Lophotrochozoa</taxon>
        <taxon>Platyhelminthes</taxon>
        <taxon>Rhabditophora</taxon>
        <taxon>Macrostomorpha</taxon>
        <taxon>Macrostomida</taxon>
        <taxon>Macrostomidae</taxon>
        <taxon>Macrostomum</taxon>
    </lineage>
</organism>
<dbReference type="InterPro" id="IPR015915">
    <property type="entry name" value="Kelch-typ_b-propeller"/>
</dbReference>
<reference evidence="2" key="1">
    <citation type="submission" date="2016-11" db="UniProtKB">
        <authorList>
            <consortium name="WormBaseParasite"/>
        </authorList>
    </citation>
    <scope>IDENTIFICATION</scope>
</reference>